<keyword evidence="3" id="KW-1185">Reference proteome</keyword>
<evidence type="ECO:0000313" key="3">
    <source>
        <dbReference type="Proteomes" id="UP000186922"/>
    </source>
</evidence>
<evidence type="ECO:0008006" key="4">
    <source>
        <dbReference type="Google" id="ProtNLM"/>
    </source>
</evidence>
<name>A0A1D1VJZ0_RAMVA</name>
<dbReference type="EMBL" id="BDGG01000005">
    <property type="protein sequence ID" value="GAU99233.1"/>
    <property type="molecule type" value="Genomic_DNA"/>
</dbReference>
<reference evidence="2 3" key="1">
    <citation type="journal article" date="2016" name="Nat. Commun.">
        <title>Extremotolerant tardigrade genome and improved radiotolerance of human cultured cells by tardigrade-unique protein.</title>
        <authorList>
            <person name="Hashimoto T."/>
            <person name="Horikawa D.D."/>
            <person name="Saito Y."/>
            <person name="Kuwahara H."/>
            <person name="Kozuka-Hata H."/>
            <person name="Shin-I T."/>
            <person name="Minakuchi Y."/>
            <person name="Ohishi K."/>
            <person name="Motoyama A."/>
            <person name="Aizu T."/>
            <person name="Enomoto A."/>
            <person name="Kondo K."/>
            <person name="Tanaka S."/>
            <person name="Hara Y."/>
            <person name="Koshikawa S."/>
            <person name="Sagara H."/>
            <person name="Miura T."/>
            <person name="Yokobori S."/>
            <person name="Miyagawa K."/>
            <person name="Suzuki Y."/>
            <person name="Kubo T."/>
            <person name="Oyama M."/>
            <person name="Kohara Y."/>
            <person name="Fujiyama A."/>
            <person name="Arakawa K."/>
            <person name="Katayama T."/>
            <person name="Toyoda A."/>
            <person name="Kunieda T."/>
        </authorList>
    </citation>
    <scope>NUCLEOTIDE SEQUENCE [LARGE SCALE GENOMIC DNA]</scope>
    <source>
        <strain evidence="2 3">YOKOZUNA-1</strain>
    </source>
</reference>
<feature type="signal peptide" evidence="1">
    <location>
        <begin position="1"/>
        <end position="27"/>
    </location>
</feature>
<proteinExistence type="predicted"/>
<evidence type="ECO:0000313" key="2">
    <source>
        <dbReference type="EMBL" id="GAU99233.1"/>
    </source>
</evidence>
<dbReference type="AlphaFoldDB" id="A0A1D1VJZ0"/>
<feature type="chain" id="PRO_5008898513" description="CX domain-containing protein" evidence="1">
    <location>
        <begin position="28"/>
        <end position="280"/>
    </location>
</feature>
<gene>
    <name evidence="2" type="primary">RvY_10265-1</name>
    <name evidence="2" type="synonym">RvY_10265.1</name>
    <name evidence="2" type="ORF">RvY_10265</name>
</gene>
<accession>A0A1D1VJZ0</accession>
<dbReference type="Proteomes" id="UP000186922">
    <property type="component" value="Unassembled WGS sequence"/>
</dbReference>
<protein>
    <recommendedName>
        <fullName evidence="4">CX domain-containing protein</fullName>
    </recommendedName>
</protein>
<sequence>MRSSLQLLNVSYVLFAVWTTPWTLAEAKRTAGGARAPGGSRGSSASGVAKSGSAYGASARGGSVLTPANGAATGFSSAGGFAGASVASSRTAFGFSNSITKARDKISHSMKSIVRPKAKITRPSVHRPVKPLVNPSYSTYYGKKKGLSTGKLVMAGVGGYFLGRILGRMASPSHEQYPPYYSDYVPYRSRFATQAPAAPVVIPSSSIPSPAAAASANKNVDVCLLYRWNQELPFTETPNMAIDFLANDTVSGSNIQSKAGLVLCPLTIGVIGRTTAAEDL</sequence>
<keyword evidence="1" id="KW-0732">Signal</keyword>
<evidence type="ECO:0000256" key="1">
    <source>
        <dbReference type="SAM" id="SignalP"/>
    </source>
</evidence>
<dbReference type="OrthoDB" id="10609202at2759"/>
<organism evidence="2 3">
    <name type="scientific">Ramazzottius varieornatus</name>
    <name type="common">Water bear</name>
    <name type="synonym">Tardigrade</name>
    <dbReference type="NCBI Taxonomy" id="947166"/>
    <lineage>
        <taxon>Eukaryota</taxon>
        <taxon>Metazoa</taxon>
        <taxon>Ecdysozoa</taxon>
        <taxon>Tardigrada</taxon>
        <taxon>Eutardigrada</taxon>
        <taxon>Parachela</taxon>
        <taxon>Hypsibioidea</taxon>
        <taxon>Ramazzottiidae</taxon>
        <taxon>Ramazzottius</taxon>
    </lineage>
</organism>
<comment type="caution">
    <text evidence="2">The sequence shown here is derived from an EMBL/GenBank/DDBJ whole genome shotgun (WGS) entry which is preliminary data.</text>
</comment>